<dbReference type="EMBL" id="JAWZSR010000007">
    <property type="protein sequence ID" value="MDX8046760.1"/>
    <property type="molecule type" value="Genomic_DNA"/>
</dbReference>
<reference evidence="1" key="1">
    <citation type="submission" date="2023-11" db="EMBL/GenBank/DDBJ databases">
        <title>Gracilibacillus pellucida a moderately halophilic bacterium isolated from saline soil in Xinjiang province.</title>
        <authorList>
            <person name="Zhang Z."/>
            <person name="Tan F."/>
            <person name="Wang Y."/>
            <person name="Xia M."/>
        </authorList>
    </citation>
    <scope>NUCLEOTIDE SEQUENCE</scope>
    <source>
        <strain evidence="1">S3-1-1</strain>
    </source>
</reference>
<keyword evidence="2" id="KW-1185">Reference proteome</keyword>
<proteinExistence type="predicted"/>
<evidence type="ECO:0000313" key="2">
    <source>
        <dbReference type="Proteomes" id="UP001277972"/>
    </source>
</evidence>
<evidence type="ECO:0000313" key="1">
    <source>
        <dbReference type="EMBL" id="MDX8046760.1"/>
    </source>
</evidence>
<dbReference type="Proteomes" id="UP001277972">
    <property type="component" value="Unassembled WGS sequence"/>
</dbReference>
<name>A0ACC6M761_9BACI</name>
<accession>A0ACC6M761</accession>
<sequence length="229" mass="26717">MAIEDILKRLNIFVLEDDPDISKFLNLFLSDYFNKVTVKTDNRFNYSDFENIDIFLLDIEIPFDSGYEVCKRIKTVYPNKPVVFLTAHSQLDDKIKGLELGDDFIPKPFEPLELIARLKNLLKDRYGELVYLDDIIIDKRAHLISDSVTGTRIPLSETENKIFFYLYDNINVSLSREQIINHVWGIERRSSQANSLNVYINSLRNKVDMEGKLIQTIYGYGYKLSNVKE</sequence>
<gene>
    <name evidence="1" type="ORF">SH601_12280</name>
</gene>
<organism evidence="1 2">
    <name type="scientific">Gracilibacillus pellucidus</name>
    <dbReference type="NCBI Taxonomy" id="3095368"/>
    <lineage>
        <taxon>Bacteria</taxon>
        <taxon>Bacillati</taxon>
        <taxon>Bacillota</taxon>
        <taxon>Bacilli</taxon>
        <taxon>Bacillales</taxon>
        <taxon>Bacillaceae</taxon>
        <taxon>Gracilibacillus</taxon>
    </lineage>
</organism>
<comment type="caution">
    <text evidence="1">The sequence shown here is derived from an EMBL/GenBank/DDBJ whole genome shotgun (WGS) entry which is preliminary data.</text>
</comment>
<protein>
    <submittedName>
        <fullName evidence="1">Response regulator transcription factor</fullName>
    </submittedName>
</protein>